<dbReference type="InterPro" id="IPR014777">
    <property type="entry name" value="4pyrrole_Mease_sub1"/>
</dbReference>
<evidence type="ECO:0000256" key="5">
    <source>
        <dbReference type="ARBA" id="ARBA00022691"/>
    </source>
</evidence>
<keyword evidence="5" id="KW-0949">S-adenosyl-L-methionine</keyword>
<dbReference type="InterPro" id="IPR008189">
    <property type="entry name" value="rRNA_ssu_MeTfrase_I"/>
</dbReference>
<dbReference type="PROSITE" id="PS01296">
    <property type="entry name" value="RSMI"/>
    <property type="match status" value="1"/>
</dbReference>
<dbReference type="FunFam" id="3.30.950.10:FF:000002">
    <property type="entry name" value="Ribosomal RNA small subunit methyltransferase I"/>
    <property type="match status" value="1"/>
</dbReference>
<keyword evidence="2" id="KW-0698">rRNA processing</keyword>
<dbReference type="Pfam" id="PF23016">
    <property type="entry name" value="RsmI_C"/>
    <property type="match status" value="1"/>
</dbReference>
<keyword evidence="1" id="KW-0963">Cytoplasm</keyword>
<evidence type="ECO:0000256" key="1">
    <source>
        <dbReference type="ARBA" id="ARBA00022490"/>
    </source>
</evidence>
<dbReference type="InterPro" id="IPR035996">
    <property type="entry name" value="4pyrrol_Methylase_sf"/>
</dbReference>
<dbReference type="SUPFAM" id="SSF53790">
    <property type="entry name" value="Tetrapyrrole methylase"/>
    <property type="match status" value="1"/>
</dbReference>
<evidence type="ECO:0000256" key="4">
    <source>
        <dbReference type="ARBA" id="ARBA00022679"/>
    </source>
</evidence>
<name>I0Z8L1_COCSC</name>
<dbReference type="InterPro" id="IPR053910">
    <property type="entry name" value="RsmI_HTH"/>
</dbReference>
<evidence type="ECO:0000259" key="6">
    <source>
        <dbReference type="Pfam" id="PF00590"/>
    </source>
</evidence>
<dbReference type="AlphaFoldDB" id="I0Z8L1"/>
<dbReference type="InterPro" id="IPR014776">
    <property type="entry name" value="4pyrrole_Mease_sub2"/>
</dbReference>
<accession>I0Z8L1</accession>
<dbReference type="FunFam" id="3.40.1010.10:FF:000007">
    <property type="entry name" value="Ribosomal RNA small subunit methyltransferase I"/>
    <property type="match status" value="1"/>
</dbReference>
<evidence type="ECO:0000259" key="7">
    <source>
        <dbReference type="Pfam" id="PF23016"/>
    </source>
</evidence>
<dbReference type="OrthoDB" id="289942at2759"/>
<dbReference type="RefSeq" id="XP_005651524.1">
    <property type="nucleotide sequence ID" value="XM_005651467.1"/>
</dbReference>
<proteinExistence type="inferred from homology"/>
<dbReference type="CDD" id="cd11648">
    <property type="entry name" value="RsmI"/>
    <property type="match status" value="1"/>
</dbReference>
<dbReference type="KEGG" id="csl:COCSUDRAFT_35311"/>
<dbReference type="EMBL" id="AGSI01000002">
    <property type="protein sequence ID" value="EIE26980.1"/>
    <property type="molecule type" value="Genomic_DNA"/>
</dbReference>
<organism evidence="8 9">
    <name type="scientific">Coccomyxa subellipsoidea (strain C-169)</name>
    <name type="common">Green microalga</name>
    <dbReference type="NCBI Taxonomy" id="574566"/>
    <lineage>
        <taxon>Eukaryota</taxon>
        <taxon>Viridiplantae</taxon>
        <taxon>Chlorophyta</taxon>
        <taxon>core chlorophytes</taxon>
        <taxon>Trebouxiophyceae</taxon>
        <taxon>Trebouxiophyceae incertae sedis</taxon>
        <taxon>Coccomyxaceae</taxon>
        <taxon>Coccomyxa</taxon>
        <taxon>Coccomyxa subellipsoidea</taxon>
    </lineage>
</organism>
<sequence>MQALRPRNLTMLPQRRLLTHHHCNDASEVPENIADEAPPEQSEDIRGPRQGRDVLAAIRQPAALDPGLYIVATPIGNLEDVTLRALRVLRDADCILAEDTRHSRKLLSYFSISTQLYSFHEHNEHVKEAQVLERLAQGASIALISDAGMPAVSDPGAKLIAAAVHARHSVIPVPGPSAVLASLVASGLPTESFQFVGFLPPKASQRQKRLSQLAGVEATLIFYAPPHSLAAILDDMAATLGGSRRCVVAREMTKLHEEFSRGSLEGVASEMRLRGCKGEVTVVVEGSSGSEALAPSDAQIEAQLRELISDGVPASHAAKLAAKQLGVPRSSLYETAVRIKGETG</sequence>
<dbReference type="GeneID" id="17044989"/>
<evidence type="ECO:0000256" key="2">
    <source>
        <dbReference type="ARBA" id="ARBA00022552"/>
    </source>
</evidence>
<dbReference type="Gene3D" id="3.40.1010.10">
    <property type="entry name" value="Cobalt-precorrin-4 Transmethylase, Domain 1"/>
    <property type="match status" value="1"/>
</dbReference>
<feature type="domain" description="RsmI HTH" evidence="7">
    <location>
        <begin position="295"/>
        <end position="339"/>
    </location>
</feature>
<keyword evidence="4" id="KW-0808">Transferase</keyword>
<protein>
    <submittedName>
        <fullName evidence="8">Tetrapyrrole methylase family protein</fullName>
    </submittedName>
</protein>
<dbReference type="InterPro" id="IPR018063">
    <property type="entry name" value="SAM_MeTrfase_RsmI_CS"/>
</dbReference>
<dbReference type="GO" id="GO:0008168">
    <property type="term" value="F:methyltransferase activity"/>
    <property type="evidence" value="ECO:0007669"/>
    <property type="project" value="UniProtKB-KW"/>
</dbReference>
<dbReference type="PANTHER" id="PTHR46111:SF1">
    <property type="entry name" value="RIBOSOMAL RNA SMALL SUBUNIT METHYLTRANSFERASE I"/>
    <property type="match status" value="1"/>
</dbReference>
<feature type="domain" description="Tetrapyrrole methylase" evidence="6">
    <location>
        <begin position="68"/>
        <end position="266"/>
    </location>
</feature>
<evidence type="ECO:0000256" key="3">
    <source>
        <dbReference type="ARBA" id="ARBA00022603"/>
    </source>
</evidence>
<dbReference type="PIRSF" id="PIRSF005917">
    <property type="entry name" value="MTase_YraL"/>
    <property type="match status" value="1"/>
</dbReference>
<reference evidence="8 9" key="1">
    <citation type="journal article" date="2012" name="Genome Biol.">
        <title>The genome of the polar eukaryotic microalga coccomyxa subellipsoidea reveals traits of cold adaptation.</title>
        <authorList>
            <person name="Blanc G."/>
            <person name="Agarkova I."/>
            <person name="Grimwood J."/>
            <person name="Kuo A."/>
            <person name="Brueggeman A."/>
            <person name="Dunigan D."/>
            <person name="Gurnon J."/>
            <person name="Ladunga I."/>
            <person name="Lindquist E."/>
            <person name="Lucas S."/>
            <person name="Pangilinan J."/>
            <person name="Proschold T."/>
            <person name="Salamov A."/>
            <person name="Schmutz J."/>
            <person name="Weeks D."/>
            <person name="Yamada T."/>
            <person name="Claverie J.M."/>
            <person name="Grigoriev I."/>
            <person name="Van Etten J."/>
            <person name="Lomsadze A."/>
            <person name="Borodovsky M."/>
        </authorList>
    </citation>
    <scope>NUCLEOTIDE SEQUENCE [LARGE SCALE GENOMIC DNA]</scope>
    <source>
        <strain evidence="8 9">C-169</strain>
    </source>
</reference>
<evidence type="ECO:0000313" key="8">
    <source>
        <dbReference type="EMBL" id="EIE26980.1"/>
    </source>
</evidence>
<dbReference type="Pfam" id="PF00590">
    <property type="entry name" value="TP_methylase"/>
    <property type="match status" value="1"/>
</dbReference>
<dbReference type="eggNOG" id="ENOG502QQ7V">
    <property type="taxonomic scope" value="Eukaryota"/>
</dbReference>
<dbReference type="InterPro" id="IPR000878">
    <property type="entry name" value="4pyrrol_Mease"/>
</dbReference>
<dbReference type="PANTHER" id="PTHR46111">
    <property type="entry name" value="RIBOSOMAL RNA SMALL SUBUNIT METHYLTRANSFERASE I"/>
    <property type="match status" value="1"/>
</dbReference>
<keyword evidence="3 8" id="KW-0489">Methyltransferase</keyword>
<dbReference type="Gene3D" id="3.30.950.10">
    <property type="entry name" value="Methyltransferase, Cobalt-precorrin-4 Transmethylase, Domain 2"/>
    <property type="match status" value="1"/>
</dbReference>
<dbReference type="NCBIfam" id="TIGR00096">
    <property type="entry name" value="16S rRNA (cytidine(1402)-2'-O)-methyltransferase"/>
    <property type="match status" value="1"/>
</dbReference>
<dbReference type="STRING" id="574566.I0Z8L1"/>
<comment type="caution">
    <text evidence="8">The sequence shown here is derived from an EMBL/GenBank/DDBJ whole genome shotgun (WGS) entry which is preliminary data.</text>
</comment>
<dbReference type="GO" id="GO:0006364">
    <property type="term" value="P:rRNA processing"/>
    <property type="evidence" value="ECO:0007669"/>
    <property type="project" value="UniProtKB-KW"/>
</dbReference>
<gene>
    <name evidence="8" type="ORF">COCSUDRAFT_35311</name>
</gene>
<keyword evidence="9" id="KW-1185">Reference proteome</keyword>
<evidence type="ECO:0000313" key="9">
    <source>
        <dbReference type="Proteomes" id="UP000007264"/>
    </source>
</evidence>
<dbReference type="Proteomes" id="UP000007264">
    <property type="component" value="Unassembled WGS sequence"/>
</dbReference>
<dbReference type="GO" id="GO:0032259">
    <property type="term" value="P:methylation"/>
    <property type="evidence" value="ECO:0007669"/>
    <property type="project" value="UniProtKB-KW"/>
</dbReference>
<dbReference type="HAMAP" id="MF_01877">
    <property type="entry name" value="16SrRNA_methyltr_I"/>
    <property type="match status" value="1"/>
</dbReference>